<evidence type="ECO:0000256" key="9">
    <source>
        <dbReference type="ARBA" id="ARBA00023180"/>
    </source>
</evidence>
<dbReference type="CDD" id="cd03250">
    <property type="entry name" value="ABCC_MRP_domain1"/>
    <property type="match status" value="1"/>
</dbReference>
<evidence type="ECO:0000256" key="5">
    <source>
        <dbReference type="ARBA" id="ARBA00022741"/>
    </source>
</evidence>
<feature type="transmembrane region" description="Helical" evidence="11">
    <location>
        <begin position="87"/>
        <end position="105"/>
    </location>
</feature>
<dbReference type="InterPro" id="IPR050173">
    <property type="entry name" value="ABC_transporter_C-like"/>
</dbReference>
<evidence type="ECO:0000313" key="15">
    <source>
        <dbReference type="EMBL" id="KAK6338159.1"/>
    </source>
</evidence>
<feature type="chain" id="PRO_5043586613" description="P-loop containing nucleoside triphosphate hydrolase protein" evidence="12">
    <location>
        <begin position="20"/>
        <end position="1404"/>
    </location>
</feature>
<feature type="domain" description="ABC transporter" evidence="13">
    <location>
        <begin position="1157"/>
        <end position="1397"/>
    </location>
</feature>
<keyword evidence="4 11" id="KW-0812">Transmembrane</keyword>
<dbReference type="Gene3D" id="3.40.50.300">
    <property type="entry name" value="P-loop containing nucleotide triphosphate hydrolases"/>
    <property type="match status" value="2"/>
</dbReference>
<evidence type="ECO:0000256" key="10">
    <source>
        <dbReference type="SAM" id="MobiDB-lite"/>
    </source>
</evidence>
<dbReference type="EMBL" id="JAVHNQ010000010">
    <property type="protein sequence ID" value="KAK6338159.1"/>
    <property type="molecule type" value="Genomic_DNA"/>
</dbReference>
<dbReference type="GO" id="GO:0140359">
    <property type="term" value="F:ABC-type transporter activity"/>
    <property type="evidence" value="ECO:0007669"/>
    <property type="project" value="InterPro"/>
</dbReference>
<keyword evidence="16" id="KW-1185">Reference proteome</keyword>
<dbReference type="GO" id="GO:0005886">
    <property type="term" value="C:plasma membrane"/>
    <property type="evidence" value="ECO:0007669"/>
    <property type="project" value="UniProtKB-SubCell"/>
</dbReference>
<keyword evidence="3" id="KW-1003">Cell membrane</keyword>
<keyword evidence="6" id="KW-0067">ATP-binding</keyword>
<dbReference type="SUPFAM" id="SSF52540">
    <property type="entry name" value="P-loop containing nucleoside triphosphate hydrolases"/>
    <property type="match status" value="2"/>
</dbReference>
<evidence type="ECO:0000256" key="3">
    <source>
        <dbReference type="ARBA" id="ARBA00022475"/>
    </source>
</evidence>
<dbReference type="InterPro" id="IPR044726">
    <property type="entry name" value="ABCC_6TM_D2"/>
</dbReference>
<dbReference type="FunFam" id="1.20.1560.10:FF:000066">
    <property type="entry name" value="ABC multidrug transporter (Eurofung)"/>
    <property type="match status" value="1"/>
</dbReference>
<feature type="domain" description="ABC transmembrane type-1" evidence="14">
    <location>
        <begin position="921"/>
        <end position="1121"/>
    </location>
</feature>
<keyword evidence="8 11" id="KW-0472">Membrane</keyword>
<keyword evidence="7 11" id="KW-1133">Transmembrane helix</keyword>
<dbReference type="InterPro" id="IPR036640">
    <property type="entry name" value="ABC1_TM_sf"/>
</dbReference>
<organism evidence="15 16">
    <name type="scientific">Orbilia brochopaga</name>
    <dbReference type="NCBI Taxonomy" id="3140254"/>
    <lineage>
        <taxon>Eukaryota</taxon>
        <taxon>Fungi</taxon>
        <taxon>Dikarya</taxon>
        <taxon>Ascomycota</taxon>
        <taxon>Pezizomycotina</taxon>
        <taxon>Orbiliomycetes</taxon>
        <taxon>Orbiliales</taxon>
        <taxon>Orbiliaceae</taxon>
        <taxon>Orbilia</taxon>
    </lineage>
</organism>
<dbReference type="PROSITE" id="PS00211">
    <property type="entry name" value="ABC_TRANSPORTER_1"/>
    <property type="match status" value="2"/>
</dbReference>
<feature type="domain" description="ABC transporter" evidence="13">
    <location>
        <begin position="552"/>
        <end position="781"/>
    </location>
</feature>
<dbReference type="Gene3D" id="1.20.1560.10">
    <property type="entry name" value="ABC transporter type 1, transmembrane domain"/>
    <property type="match status" value="2"/>
</dbReference>
<feature type="domain" description="ABC transmembrane type-1" evidence="14">
    <location>
        <begin position="207"/>
        <end position="486"/>
    </location>
</feature>
<evidence type="ECO:0000256" key="12">
    <source>
        <dbReference type="SAM" id="SignalP"/>
    </source>
</evidence>
<evidence type="ECO:0000256" key="6">
    <source>
        <dbReference type="ARBA" id="ARBA00022840"/>
    </source>
</evidence>
<feature type="transmembrane region" description="Helical" evidence="11">
    <location>
        <begin position="1063"/>
        <end position="1086"/>
    </location>
</feature>
<feature type="transmembrane region" description="Helical" evidence="11">
    <location>
        <begin position="61"/>
        <end position="81"/>
    </location>
</feature>
<keyword evidence="12" id="KW-0732">Signal</keyword>
<dbReference type="SUPFAM" id="SSF90123">
    <property type="entry name" value="ABC transporter transmembrane region"/>
    <property type="match status" value="2"/>
</dbReference>
<evidence type="ECO:0000313" key="16">
    <source>
        <dbReference type="Proteomes" id="UP001375240"/>
    </source>
</evidence>
<dbReference type="Pfam" id="PF00664">
    <property type="entry name" value="ABC_membrane"/>
    <property type="match status" value="2"/>
</dbReference>
<comment type="subcellular location">
    <subcellularLocation>
        <location evidence="1">Cell membrane</location>
        <topology evidence="1">Multi-pass membrane protein</topology>
    </subcellularLocation>
</comment>
<evidence type="ECO:0000256" key="8">
    <source>
        <dbReference type="ARBA" id="ARBA00023136"/>
    </source>
</evidence>
<protein>
    <recommendedName>
        <fullName evidence="17">P-loop containing nucleoside triphosphate hydrolase protein</fullName>
    </recommendedName>
</protein>
<dbReference type="GO" id="GO:0016887">
    <property type="term" value="F:ATP hydrolysis activity"/>
    <property type="evidence" value="ECO:0007669"/>
    <property type="project" value="InterPro"/>
</dbReference>
<proteinExistence type="predicted"/>
<dbReference type="Pfam" id="PF00005">
    <property type="entry name" value="ABC_tran"/>
    <property type="match status" value="2"/>
</dbReference>
<dbReference type="InterPro" id="IPR044746">
    <property type="entry name" value="ABCC_6TM_D1"/>
</dbReference>
<evidence type="ECO:0000259" key="14">
    <source>
        <dbReference type="PROSITE" id="PS50929"/>
    </source>
</evidence>
<dbReference type="FunFam" id="3.40.50.300:FF:000838">
    <property type="entry name" value="ABC multidrug transporter (Eurofung)"/>
    <property type="match status" value="1"/>
</dbReference>
<reference evidence="15 16" key="1">
    <citation type="submission" date="2019-10" db="EMBL/GenBank/DDBJ databases">
        <authorList>
            <person name="Palmer J.M."/>
        </authorList>
    </citation>
    <scope>NUCLEOTIDE SEQUENCE [LARGE SCALE GENOMIC DNA]</scope>
    <source>
        <strain evidence="15 16">TWF696</strain>
    </source>
</reference>
<dbReference type="SMART" id="SM00382">
    <property type="entry name" value="AAA"/>
    <property type="match status" value="2"/>
</dbReference>
<feature type="region of interest" description="Disordered" evidence="10">
    <location>
        <begin position="508"/>
        <end position="532"/>
    </location>
</feature>
<dbReference type="Proteomes" id="UP001375240">
    <property type="component" value="Unassembled WGS sequence"/>
</dbReference>
<gene>
    <name evidence="15" type="ORF">TWF696_001630</name>
</gene>
<evidence type="ECO:0000256" key="11">
    <source>
        <dbReference type="SAM" id="Phobius"/>
    </source>
</evidence>
<keyword evidence="2" id="KW-0813">Transport</keyword>
<keyword evidence="5" id="KW-0547">Nucleotide-binding</keyword>
<feature type="transmembrane region" description="Helical" evidence="11">
    <location>
        <begin position="334"/>
        <end position="351"/>
    </location>
</feature>
<dbReference type="CDD" id="cd18579">
    <property type="entry name" value="ABC_6TM_ABCC_D1"/>
    <property type="match status" value="1"/>
</dbReference>
<dbReference type="InterPro" id="IPR027417">
    <property type="entry name" value="P-loop_NTPase"/>
</dbReference>
<evidence type="ECO:0000256" key="4">
    <source>
        <dbReference type="ARBA" id="ARBA00022692"/>
    </source>
</evidence>
<feature type="transmembrane region" description="Helical" evidence="11">
    <location>
        <begin position="29"/>
        <end position="49"/>
    </location>
</feature>
<dbReference type="PROSITE" id="PS50929">
    <property type="entry name" value="ABC_TM1F"/>
    <property type="match status" value="2"/>
</dbReference>
<evidence type="ECO:0000256" key="7">
    <source>
        <dbReference type="ARBA" id="ARBA00022989"/>
    </source>
</evidence>
<sequence>MTNLAILAFLKLLLAITWAFRAPILTKTSIAAAFLSFCEVLAIAGVSNFEHVRNIRPSSLLSLALAISIIFDVIRARTFILLDFDNLLTALFTAAIASKASVLLLESKDKRTFLRSPDTEKPPEETSGLFNRSVFWWLTPLLRLGYSKVLNFSDLWHLDDSINAPNIKDNFYQTWPRYSTSKRGHRLARSSLRSLLWLFLSPVVPNLFFVGLTFSQPFLISRMITFVTSDDSTEVGYLLLIAFAAVYLLIGIFSSVYWHEVDRWLTVLRGCLISAIYQKTLKLDLKQTATGASVALMSTDVEKAMLGFKWVHEAASSLLVIPFAFYLLYFQVGLALIAPLVVLGISTLLASKLSAITVKRQKLWLQETQKRVHFTSSVISSMRGVKMMGLASRIQQRIQSMRIEENNAALRWRLSITISIALSTFSSEGSKWLTFFLFAIIFYIKEQKNQHGGGLNVNILFTSLAILNIALQKLHIIIQVIPGILNAFGCLIRIEEFLMAETKSDNRLQRSKQSQSSDGDQDSSNQTLSSTSQEIELSKFRPDLNGYSQPLVEVANLTAGWTPEQAVLRDISLDIFANQVTILVGPVGCGKSTLLHTVLGETTVHEGFVNLHGSFDAVAYCAQTPWLINRSIRDNIVGKSLFDADWYKEVVRCCALLEDLKLYSRGDRTLVGSKGFSLSGGQKQRIALARAVYSKKRIVILDDIFSGLDAVTEERIHVRLLGPDGLLRRNRHTVILATHAVHLVPTADKIIIMNQAGGIQKQGTWVSLSKSTELIQLLRDNTKSEPTSKGDRDINDDQVIPHDAVPYDAEDPSTQATIDDVSRKTGDIAVYKHYLGSVGWKHSLIFVILMVTESVLWNILTVWLNKWGSDPDPNRTLFYMGVYTALAFSFLTVVPVWIWHFGKWPMSISSINLHSWQLATLMKATMSYFSVTDVGDITNRFSQDFILIDTELPLAMLNCLENGVVVIGLLIVTLVATPWVGSTLPFLGASFYYLQRVYLRTSRQVRLLDIEAKAPLYTHFQETLAGISTVRAFNWESAFMDESEKLLSLSQKPYYYLTTIQRWLAMVLNFIVAVLACVIALIAVQLRHSLNPGYIGLALLNTMSISEMLKILIIYFTDMETSLGAIARMREFSKTVPQEEEVANDLSTPEWPSKGNVTIQGLSASHKPDSETVLKSVNLRIPGGTKVGLCGRSGSGKSSLVATLFRLLEVKDGLITIDGINITDVPINTLRARLNVLSQEPFFLAGSVRENLSYARTSNDENDWPSDKRMLEALAIVGLKEKVLSWQGGLAAEFDPEGSLSHGERQLFCLARAMMKPSSIVILDEFTSSVDIETDDKMQHILRQHFQGKTIITVAHRLNTIIDYDIVVVMDKGVVIETGNPKHLLEQPGSAFKALYEVHEKSHE</sequence>
<dbReference type="InterPro" id="IPR011527">
    <property type="entry name" value="ABC1_TM_dom"/>
</dbReference>
<dbReference type="PANTHER" id="PTHR24223:SF399">
    <property type="entry name" value="ABC TRANSPORTER ATNG"/>
    <property type="match status" value="1"/>
</dbReference>
<feature type="transmembrane region" description="Helical" evidence="11">
    <location>
        <begin position="844"/>
        <end position="864"/>
    </location>
</feature>
<feature type="transmembrane region" description="Helical" evidence="11">
    <location>
        <begin position="235"/>
        <end position="258"/>
    </location>
</feature>
<dbReference type="CDD" id="cd18580">
    <property type="entry name" value="ABC_6TM_ABCC_D2"/>
    <property type="match status" value="1"/>
</dbReference>
<dbReference type="CDD" id="cd03244">
    <property type="entry name" value="ABCC_MRP_domain2"/>
    <property type="match status" value="1"/>
</dbReference>
<dbReference type="PROSITE" id="PS50893">
    <property type="entry name" value="ABC_TRANSPORTER_2"/>
    <property type="match status" value="2"/>
</dbReference>
<keyword evidence="9" id="KW-0325">Glycoprotein</keyword>
<feature type="transmembrane region" description="Helical" evidence="11">
    <location>
        <begin position="876"/>
        <end position="899"/>
    </location>
</feature>
<name>A0AAV9UCS4_9PEZI</name>
<evidence type="ECO:0000259" key="13">
    <source>
        <dbReference type="PROSITE" id="PS50893"/>
    </source>
</evidence>
<feature type="compositionally biased region" description="Low complexity" evidence="10">
    <location>
        <begin position="511"/>
        <end position="526"/>
    </location>
</feature>
<dbReference type="PANTHER" id="PTHR24223">
    <property type="entry name" value="ATP-BINDING CASSETTE SUB-FAMILY C"/>
    <property type="match status" value="1"/>
</dbReference>
<dbReference type="InterPro" id="IPR017871">
    <property type="entry name" value="ABC_transporter-like_CS"/>
</dbReference>
<feature type="transmembrane region" description="Helical" evidence="11">
    <location>
        <begin position="964"/>
        <end position="994"/>
    </location>
</feature>
<feature type="transmembrane region" description="Helical" evidence="11">
    <location>
        <begin position="195"/>
        <end position="215"/>
    </location>
</feature>
<dbReference type="GO" id="GO:0005524">
    <property type="term" value="F:ATP binding"/>
    <property type="evidence" value="ECO:0007669"/>
    <property type="project" value="UniProtKB-KW"/>
</dbReference>
<comment type="caution">
    <text evidence="15">The sequence shown here is derived from an EMBL/GenBank/DDBJ whole genome shotgun (WGS) entry which is preliminary data.</text>
</comment>
<evidence type="ECO:0008006" key="17">
    <source>
        <dbReference type="Google" id="ProtNLM"/>
    </source>
</evidence>
<evidence type="ECO:0000256" key="1">
    <source>
        <dbReference type="ARBA" id="ARBA00004651"/>
    </source>
</evidence>
<feature type="signal peptide" evidence="12">
    <location>
        <begin position="1"/>
        <end position="19"/>
    </location>
</feature>
<dbReference type="InterPro" id="IPR003439">
    <property type="entry name" value="ABC_transporter-like_ATP-bd"/>
</dbReference>
<evidence type="ECO:0000256" key="2">
    <source>
        <dbReference type="ARBA" id="ARBA00022448"/>
    </source>
</evidence>
<accession>A0AAV9UCS4</accession>
<feature type="transmembrane region" description="Helical" evidence="11">
    <location>
        <begin position="1092"/>
        <end position="1116"/>
    </location>
</feature>
<dbReference type="InterPro" id="IPR003593">
    <property type="entry name" value="AAA+_ATPase"/>
</dbReference>